<dbReference type="EMBL" id="JASPKY010000299">
    <property type="protein sequence ID" value="KAK9710043.1"/>
    <property type="molecule type" value="Genomic_DNA"/>
</dbReference>
<organism evidence="2 3">
    <name type="scientific">Popillia japonica</name>
    <name type="common">Japanese beetle</name>
    <dbReference type="NCBI Taxonomy" id="7064"/>
    <lineage>
        <taxon>Eukaryota</taxon>
        <taxon>Metazoa</taxon>
        <taxon>Ecdysozoa</taxon>
        <taxon>Arthropoda</taxon>
        <taxon>Hexapoda</taxon>
        <taxon>Insecta</taxon>
        <taxon>Pterygota</taxon>
        <taxon>Neoptera</taxon>
        <taxon>Endopterygota</taxon>
        <taxon>Coleoptera</taxon>
        <taxon>Polyphaga</taxon>
        <taxon>Scarabaeiformia</taxon>
        <taxon>Scarabaeidae</taxon>
        <taxon>Rutelinae</taxon>
        <taxon>Popillia</taxon>
    </lineage>
</organism>
<keyword evidence="3" id="KW-1185">Reference proteome</keyword>
<feature type="region of interest" description="Disordered" evidence="1">
    <location>
        <begin position="1"/>
        <end position="26"/>
    </location>
</feature>
<evidence type="ECO:0000313" key="3">
    <source>
        <dbReference type="Proteomes" id="UP001458880"/>
    </source>
</evidence>
<comment type="caution">
    <text evidence="2">The sequence shown here is derived from an EMBL/GenBank/DDBJ whole genome shotgun (WGS) entry which is preliminary data.</text>
</comment>
<name>A0AAW1JYX6_POPJA</name>
<dbReference type="AlphaFoldDB" id="A0AAW1JYX6"/>
<evidence type="ECO:0000256" key="1">
    <source>
        <dbReference type="SAM" id="MobiDB-lite"/>
    </source>
</evidence>
<reference evidence="2 3" key="1">
    <citation type="journal article" date="2024" name="BMC Genomics">
        <title>De novo assembly and annotation of Popillia japonica's genome with initial clues to its potential as an invasive pest.</title>
        <authorList>
            <person name="Cucini C."/>
            <person name="Boschi S."/>
            <person name="Funari R."/>
            <person name="Cardaioli E."/>
            <person name="Iannotti N."/>
            <person name="Marturano G."/>
            <person name="Paoli F."/>
            <person name="Bruttini M."/>
            <person name="Carapelli A."/>
            <person name="Frati F."/>
            <person name="Nardi F."/>
        </authorList>
    </citation>
    <scope>NUCLEOTIDE SEQUENCE [LARGE SCALE GENOMIC DNA]</scope>
    <source>
        <strain evidence="2">DMR45628</strain>
    </source>
</reference>
<gene>
    <name evidence="2" type="ORF">QE152_g26271</name>
</gene>
<dbReference type="Proteomes" id="UP001458880">
    <property type="component" value="Unassembled WGS sequence"/>
</dbReference>
<protein>
    <submittedName>
        <fullName evidence="2">Uncharacterized protein</fullName>
    </submittedName>
</protein>
<sequence length="307" mass="34386">MSNVKSITRGRAKPSSDSDDNSSTDSMDSIQTLAVIDGPSDGAVKRKPGLADCFNVAVTNRYGILADTPTVAEALGWRCHDLKDCKATEKELKCVNCEETVSRLHLRIDTNHAAWDNDCPVFKRKMEIERNKRTRVYYEPHISKRELIQCKECQAWGHATTNCHLNVVRCVKCAGKHRSFECEKSREEPATCCNCGGSHPDSSVECRAYIEAVESKKKRNLQSPVSKVNKRRGIQMVLLNETRTSARQSIKIRGFITEHLRLNNVHGGVAILIRQDVPYRRLSLRDMALRNTETVAVQLADGGSFAV</sequence>
<proteinExistence type="predicted"/>
<accession>A0AAW1JYX6</accession>
<evidence type="ECO:0000313" key="2">
    <source>
        <dbReference type="EMBL" id="KAK9710043.1"/>
    </source>
</evidence>